<keyword evidence="1" id="KW-0472">Membrane</keyword>
<keyword evidence="3" id="KW-1185">Reference proteome</keyword>
<accession>A0ABZ3IMN9</accession>
<organism evidence="2 3">
    <name type="scientific">Sporomusa silvacetica DSM 10669</name>
    <dbReference type="NCBI Taxonomy" id="1123289"/>
    <lineage>
        <taxon>Bacteria</taxon>
        <taxon>Bacillati</taxon>
        <taxon>Bacillota</taxon>
        <taxon>Negativicutes</taxon>
        <taxon>Selenomonadales</taxon>
        <taxon>Sporomusaceae</taxon>
        <taxon>Sporomusa</taxon>
    </lineage>
</organism>
<reference evidence="2" key="1">
    <citation type="submission" date="2024-05" db="EMBL/GenBank/DDBJ databases">
        <title>Isolation and characterization of Sporomusa carbonis sp. nov., a carboxydotrophic hydrogenogen in the genus of Sporomusa isolated from a charcoal burning pile.</title>
        <authorList>
            <person name="Boeer T."/>
            <person name="Rosenbaum F."/>
            <person name="Eysell L."/>
            <person name="Mueller V."/>
            <person name="Daniel R."/>
            <person name="Poehlein A."/>
        </authorList>
    </citation>
    <scope>NUCLEOTIDE SEQUENCE [LARGE SCALE GENOMIC DNA]</scope>
    <source>
        <strain evidence="2">DSM 10669</strain>
    </source>
</reference>
<protein>
    <submittedName>
        <fullName evidence="2">Uncharacterized protein</fullName>
    </submittedName>
</protein>
<keyword evidence="1" id="KW-0812">Transmembrane</keyword>
<evidence type="ECO:0000256" key="1">
    <source>
        <dbReference type="SAM" id="Phobius"/>
    </source>
</evidence>
<proteinExistence type="predicted"/>
<dbReference type="EMBL" id="CP155573">
    <property type="protein sequence ID" value="XFO66970.1"/>
    <property type="molecule type" value="Genomic_DNA"/>
</dbReference>
<name>A0ABZ3IMN9_9FIRM</name>
<evidence type="ECO:0000313" key="2">
    <source>
        <dbReference type="EMBL" id="XFO66970.1"/>
    </source>
</evidence>
<evidence type="ECO:0000313" key="3">
    <source>
        <dbReference type="Proteomes" id="UP000216752"/>
    </source>
</evidence>
<feature type="transmembrane region" description="Helical" evidence="1">
    <location>
        <begin position="22"/>
        <end position="46"/>
    </location>
</feature>
<sequence>MRPSFLNTIEKSLDTVYFLHRAAPVILGICFAIAALVCYILTSFMLGN</sequence>
<keyword evidence="1" id="KW-1133">Transmembrane helix</keyword>
<dbReference type="Proteomes" id="UP000216752">
    <property type="component" value="Chromosome"/>
</dbReference>
<gene>
    <name evidence="2" type="ORF">SPSIL_031410</name>
</gene>